<name>A0A9P6YGM1_9FUNG</name>
<dbReference type="Proteomes" id="UP000740926">
    <property type="component" value="Unassembled WGS sequence"/>
</dbReference>
<organism evidence="1 2">
    <name type="scientific">Rhizopus delemar</name>
    <dbReference type="NCBI Taxonomy" id="936053"/>
    <lineage>
        <taxon>Eukaryota</taxon>
        <taxon>Fungi</taxon>
        <taxon>Fungi incertae sedis</taxon>
        <taxon>Mucoromycota</taxon>
        <taxon>Mucoromycotina</taxon>
        <taxon>Mucoromycetes</taxon>
        <taxon>Mucorales</taxon>
        <taxon>Mucorineae</taxon>
        <taxon>Rhizopodaceae</taxon>
        <taxon>Rhizopus</taxon>
    </lineage>
</organism>
<dbReference type="AlphaFoldDB" id="A0A9P6YGM1"/>
<dbReference type="EMBL" id="JAANIU010005373">
    <property type="protein sequence ID" value="KAG1548019.1"/>
    <property type="molecule type" value="Genomic_DNA"/>
</dbReference>
<keyword evidence="2" id="KW-1185">Reference proteome</keyword>
<protein>
    <submittedName>
        <fullName evidence="1">Uncharacterized protein</fullName>
    </submittedName>
</protein>
<accession>A0A9P6YGM1</accession>
<gene>
    <name evidence="1" type="ORF">G6F50_013490</name>
</gene>
<reference evidence="1 2" key="1">
    <citation type="journal article" date="2020" name="Microb. Genom.">
        <title>Genetic diversity of clinical and environmental Mucorales isolates obtained from an investigation of mucormycosis cases among solid organ transplant recipients.</title>
        <authorList>
            <person name="Nguyen M.H."/>
            <person name="Kaul D."/>
            <person name="Muto C."/>
            <person name="Cheng S.J."/>
            <person name="Richter R.A."/>
            <person name="Bruno V.M."/>
            <person name="Liu G."/>
            <person name="Beyhan S."/>
            <person name="Sundermann A.J."/>
            <person name="Mounaud S."/>
            <person name="Pasculle A.W."/>
            <person name="Nierman W.C."/>
            <person name="Driscoll E."/>
            <person name="Cumbie R."/>
            <person name="Clancy C.J."/>
            <person name="Dupont C.L."/>
        </authorList>
    </citation>
    <scope>NUCLEOTIDE SEQUENCE [LARGE SCALE GENOMIC DNA]</scope>
    <source>
        <strain evidence="1 2">GL24</strain>
    </source>
</reference>
<evidence type="ECO:0000313" key="1">
    <source>
        <dbReference type="EMBL" id="KAG1548019.1"/>
    </source>
</evidence>
<sequence length="132" mass="14997">MMNIAVPQQVLPGYKLASEVEVKRNNVKLTEHHSQFIDDYVEEHPTCIVKNVTDSFCAVFDDLSITESNVYRHITDKLQFTFSRTQPRISENMVRPVRWSKKGTPVEVEVQPEGTRLSILGCMPAYGLNAVS</sequence>
<evidence type="ECO:0000313" key="2">
    <source>
        <dbReference type="Proteomes" id="UP000740926"/>
    </source>
</evidence>
<comment type="caution">
    <text evidence="1">The sequence shown here is derived from an EMBL/GenBank/DDBJ whole genome shotgun (WGS) entry which is preliminary data.</text>
</comment>
<proteinExistence type="predicted"/>